<sequence length="508" mass="58200">MTGDQLRERGSYSYRYDNIGNRKTARELEEEVSYNADRLNQYTDITRNTEPFIPTYDADGNQTRIKTSIGIWKVSYDANDRPVIFTSKDGRTVLTCGYDYQGRRFSKKVTVNGLTASYCWFLYRGYLQVAQLDLMRPSYRLAKTYLWDPTEPMASRILMMTSWKDNGTGIKEHFCFMHDALKNVTSIFDCKQTRRARYEYAPLGALITAQGDRAQENKFRFSCEFMDDELDLIYYNYRYLNPTDGRWINRDPIEEQGGANLYAFSGNAVINKLDLLGLKPALMDDYDNATKFLKKEVSKHILAALSKIIKKANFKMLSGRQTVEHGGALFRKKTANSYSYKVSNHEAESKTYHRQPEVAPKNYCEVAIWHSHNIVFKHDGINEKTGFVLGGRLEGVFGPGSLSPEDERTGYGFVWANGHRVPKMDNPESVPAYVIQSTPKPARKALRLKTLDQDIKTQFSEEDFTAILVARQIDDPQSNKEANIVILDEHGKPLLPKPRPPKSGKTRH</sequence>
<dbReference type="InterPro" id="IPR050708">
    <property type="entry name" value="T6SS_VgrG/RHS"/>
</dbReference>
<dbReference type="Proteomes" id="UP000642553">
    <property type="component" value="Chromosome"/>
</dbReference>
<protein>
    <submittedName>
        <fullName evidence="2">Uncharacterized protein</fullName>
    </submittedName>
</protein>
<feature type="region of interest" description="Disordered" evidence="1">
    <location>
        <begin position="488"/>
        <end position="508"/>
    </location>
</feature>
<reference evidence="2" key="1">
    <citation type="submission" date="2018-05" db="EMBL/GenBank/DDBJ databases">
        <title>Complete genome sequnece of Akkermansia muciniphila EB-AMDK-40.</title>
        <authorList>
            <person name="Nam Y.-D."/>
            <person name="Chung W.-H."/>
            <person name="Park Y.S."/>
            <person name="Kang J."/>
        </authorList>
    </citation>
    <scope>NUCLEOTIDE SEQUENCE</scope>
    <source>
        <strain evidence="2">EB-AMDK-40</strain>
    </source>
</reference>
<dbReference type="NCBIfam" id="TIGR03696">
    <property type="entry name" value="Rhs_assc_core"/>
    <property type="match status" value="1"/>
</dbReference>
<dbReference type="PANTHER" id="PTHR32305">
    <property type="match status" value="1"/>
</dbReference>
<evidence type="ECO:0000256" key="1">
    <source>
        <dbReference type="SAM" id="MobiDB-lite"/>
    </source>
</evidence>
<feature type="compositionally biased region" description="Basic residues" evidence="1">
    <location>
        <begin position="499"/>
        <end position="508"/>
    </location>
</feature>
<dbReference type="EMBL" id="CP029701">
    <property type="protein sequence ID" value="QHV62421.1"/>
    <property type="molecule type" value="Genomic_DNA"/>
</dbReference>
<evidence type="ECO:0000313" key="2">
    <source>
        <dbReference type="EMBL" id="QHV62421.1"/>
    </source>
</evidence>
<organism evidence="2 3">
    <name type="scientific">Akkermansia massiliensis</name>
    <dbReference type="NCBI Taxonomy" id="2927224"/>
    <lineage>
        <taxon>Bacteria</taxon>
        <taxon>Pseudomonadati</taxon>
        <taxon>Verrucomicrobiota</taxon>
        <taxon>Verrucomicrobiia</taxon>
        <taxon>Verrucomicrobiales</taxon>
        <taxon>Akkermansiaceae</taxon>
        <taxon>Akkermansia</taxon>
    </lineage>
</organism>
<name>A0AAE6TBS6_9BACT</name>
<dbReference type="RefSeq" id="WP_102733174.1">
    <property type="nucleotide sequence ID" value="NZ_CP029701.1"/>
</dbReference>
<proteinExistence type="predicted"/>
<dbReference type="AlphaFoldDB" id="A0AAE6TBS6"/>
<evidence type="ECO:0000313" key="3">
    <source>
        <dbReference type="Proteomes" id="UP000642553"/>
    </source>
</evidence>
<dbReference type="InterPro" id="IPR022385">
    <property type="entry name" value="Rhs_assc_core"/>
</dbReference>
<gene>
    <name evidence="2" type="ORF">DMI76_03110</name>
</gene>
<accession>A0AAE6TBS6</accession>
<dbReference type="Gene3D" id="2.180.10.10">
    <property type="entry name" value="RHS repeat-associated core"/>
    <property type="match status" value="1"/>
</dbReference>
<dbReference type="PANTHER" id="PTHR32305:SF15">
    <property type="entry name" value="PROTEIN RHSA-RELATED"/>
    <property type="match status" value="1"/>
</dbReference>